<gene>
    <name evidence="2" type="ORF">G8770_19375</name>
</gene>
<dbReference type="InterPro" id="IPR001455">
    <property type="entry name" value="TusA-like"/>
</dbReference>
<reference evidence="2" key="1">
    <citation type="submission" date="2020-03" db="EMBL/GenBank/DDBJ databases">
        <authorList>
            <person name="Guo F."/>
        </authorList>
    </citation>
    <scope>NUCLEOTIDE SEQUENCE</scope>
    <source>
        <strain evidence="2">JCM 30134</strain>
    </source>
</reference>
<dbReference type="EMBL" id="JAAONZ010000019">
    <property type="protein sequence ID" value="NHO67713.1"/>
    <property type="molecule type" value="Genomic_DNA"/>
</dbReference>
<evidence type="ECO:0000313" key="3">
    <source>
        <dbReference type="Proteomes" id="UP000787472"/>
    </source>
</evidence>
<protein>
    <submittedName>
        <fullName evidence="2">Sulfurtransferase TusA family protein</fullName>
    </submittedName>
</protein>
<dbReference type="Proteomes" id="UP000787472">
    <property type="component" value="Unassembled WGS sequence"/>
</dbReference>
<accession>A0A9E5T447</accession>
<name>A0A9E5T447_9GAMM</name>
<dbReference type="InterPro" id="IPR036868">
    <property type="entry name" value="TusA-like_sf"/>
</dbReference>
<organism evidence="2 3">
    <name type="scientific">Pseudomaricurvus hydrocarbonicus</name>
    <dbReference type="NCBI Taxonomy" id="1470433"/>
    <lineage>
        <taxon>Bacteria</taxon>
        <taxon>Pseudomonadati</taxon>
        <taxon>Pseudomonadota</taxon>
        <taxon>Gammaproteobacteria</taxon>
        <taxon>Cellvibrionales</taxon>
        <taxon>Cellvibrionaceae</taxon>
        <taxon>Pseudomaricurvus</taxon>
    </lineage>
</organism>
<sequence>MAKTVVSETVVSQTVLSQSRVHTTELLQIDAVGLLCPLPILRFKKRTQDLPGGTRVEFLADDPSGRRDLQALCELTGHRIEWIREEGAGVLRYRICLASRQTP</sequence>
<dbReference type="Pfam" id="PF01206">
    <property type="entry name" value="TusA"/>
    <property type="match status" value="1"/>
</dbReference>
<dbReference type="CDD" id="cd00291">
    <property type="entry name" value="SirA_YedF_YeeD"/>
    <property type="match status" value="1"/>
</dbReference>
<evidence type="ECO:0000259" key="1">
    <source>
        <dbReference type="PROSITE" id="PS01148"/>
    </source>
</evidence>
<dbReference type="RefSeq" id="WP_167190955.1">
    <property type="nucleotide sequence ID" value="NZ_JAAONZ010000019.1"/>
</dbReference>
<evidence type="ECO:0000313" key="2">
    <source>
        <dbReference type="EMBL" id="NHO67713.1"/>
    </source>
</evidence>
<feature type="domain" description="UPF0033" evidence="1">
    <location>
        <begin position="29"/>
        <end position="53"/>
    </location>
</feature>
<comment type="caution">
    <text evidence="2">The sequence shown here is derived from an EMBL/GenBank/DDBJ whole genome shotgun (WGS) entry which is preliminary data.</text>
</comment>
<dbReference type="Gene3D" id="3.30.110.40">
    <property type="entry name" value="TusA-like domain"/>
    <property type="match status" value="1"/>
</dbReference>
<dbReference type="PROSITE" id="PS01148">
    <property type="entry name" value="UPF0033"/>
    <property type="match status" value="1"/>
</dbReference>
<proteinExistence type="predicted"/>
<keyword evidence="3" id="KW-1185">Reference proteome</keyword>
<dbReference type="SUPFAM" id="SSF64307">
    <property type="entry name" value="SirA-like"/>
    <property type="match status" value="1"/>
</dbReference>
<dbReference type="AlphaFoldDB" id="A0A9E5T447"/>